<reference evidence="5 6" key="1">
    <citation type="submission" date="2023-07" db="EMBL/GenBank/DDBJ databases">
        <title>Comparative genomics of wheat-associated soil bacteria to identify genetic determinants of phenazine resistance.</title>
        <authorList>
            <person name="Mouncey N."/>
        </authorList>
    </citation>
    <scope>NUCLEOTIDE SEQUENCE [LARGE SCALE GENOMIC DNA]</scope>
    <source>
        <strain evidence="5 6">W2I16</strain>
    </source>
</reference>
<sequence length="580" mass="63292">MPSLTDSPDTTAAELATVELPTADDVVTHTLLNCLLREVSGPERQTVVDDGHLLLRLPRRGVLLRVSLRRTSLLGAHRFTGRVSERAGDGWTVVDWRRLAEYTRDELSLRTGQPNDEFLEQITSSHQAVTAALAGERPAGPADDHLSAYLASEQSLLFGHRFHPTPKARTGDPSAWAAYAPETGAVFPLRHLAVRDELIAEECAAPWAAAALDGQRTDVPDGYRLLPTHPWQYDTLREHPLLRAALERGDIIDLGLGGRPFAATASVRTLYDGETFLKFSLNVRITNCLRKNSSYELSGAVALTRALAPALTDLAGRFPGSAVLREPAYRTLALPGPDGTPDRELFEGFGVIVREGLPRYLAPGSTPLLAAAVADEYPSSAAHVSRLLADADPETALDWWSAYLDLLVPPVLAAYFDHGLVLEPHLQNVLICVGADGRPVQVLFRDLEGTKLVPEHHRDTLAAVPAEVAGPMTYDAQRGWDRVVYCLLVNHIAELLAALADLHPEAEAALWGRVRDTLRSYADRSGCPPRLAALLAGVPLPAKANLLTRWERKADREAGYVRLPSPLAEDILRDTTRSTR</sequence>
<dbReference type="PANTHER" id="PTHR34384">
    <property type="entry name" value="L-2,3-DIAMINOPROPANOATE--CITRATE LIGASE"/>
    <property type="match status" value="1"/>
</dbReference>
<feature type="domain" description="Aerobactin siderophore biosynthesis IucA/IucC N-terminal" evidence="3">
    <location>
        <begin position="149"/>
        <end position="373"/>
    </location>
</feature>
<dbReference type="PANTHER" id="PTHR34384:SF5">
    <property type="entry name" value="L-2,3-DIAMINOPROPANOATE--CITRATE LIGASE"/>
    <property type="match status" value="1"/>
</dbReference>
<evidence type="ECO:0000256" key="1">
    <source>
        <dbReference type="ARBA" id="ARBA00004924"/>
    </source>
</evidence>
<accession>A0ABU0RWN1</accession>
<dbReference type="Pfam" id="PF06276">
    <property type="entry name" value="FhuF"/>
    <property type="match status" value="1"/>
</dbReference>
<dbReference type="InterPro" id="IPR037455">
    <property type="entry name" value="LucA/IucC-like"/>
</dbReference>
<evidence type="ECO:0000259" key="4">
    <source>
        <dbReference type="Pfam" id="PF06276"/>
    </source>
</evidence>
<dbReference type="Pfam" id="PF04183">
    <property type="entry name" value="IucA_IucC"/>
    <property type="match status" value="1"/>
</dbReference>
<evidence type="ECO:0000313" key="6">
    <source>
        <dbReference type="Proteomes" id="UP001223072"/>
    </source>
</evidence>
<dbReference type="Gene3D" id="1.10.510.40">
    <property type="match status" value="1"/>
</dbReference>
<gene>
    <name evidence="5" type="ORF">QFZ49_006351</name>
</gene>
<dbReference type="RefSeq" id="WP_307629806.1">
    <property type="nucleotide sequence ID" value="NZ_JAUSZS010000008.1"/>
</dbReference>
<name>A0ABU0RWN1_9ACTN</name>
<organism evidence="5 6">
    <name type="scientific">Streptomyces turgidiscabies</name>
    <dbReference type="NCBI Taxonomy" id="85558"/>
    <lineage>
        <taxon>Bacteria</taxon>
        <taxon>Bacillati</taxon>
        <taxon>Actinomycetota</taxon>
        <taxon>Actinomycetes</taxon>
        <taxon>Kitasatosporales</taxon>
        <taxon>Streptomycetaceae</taxon>
        <taxon>Streptomyces</taxon>
    </lineage>
</organism>
<dbReference type="EMBL" id="JAUSZS010000008">
    <property type="protein sequence ID" value="MDQ0936376.1"/>
    <property type="molecule type" value="Genomic_DNA"/>
</dbReference>
<proteinExistence type="inferred from homology"/>
<dbReference type="Proteomes" id="UP001223072">
    <property type="component" value="Unassembled WGS sequence"/>
</dbReference>
<evidence type="ECO:0000256" key="2">
    <source>
        <dbReference type="ARBA" id="ARBA00007832"/>
    </source>
</evidence>
<comment type="pathway">
    <text evidence="1">Siderophore biosynthesis.</text>
</comment>
<dbReference type="InterPro" id="IPR007310">
    <property type="entry name" value="Aerobactin_biosyn_IucA/IucC_N"/>
</dbReference>
<evidence type="ECO:0000259" key="3">
    <source>
        <dbReference type="Pfam" id="PF04183"/>
    </source>
</evidence>
<evidence type="ECO:0000313" key="5">
    <source>
        <dbReference type="EMBL" id="MDQ0936376.1"/>
    </source>
</evidence>
<feature type="domain" description="Aerobactin siderophore biosynthesis IucA/IucC-like C-terminal" evidence="4">
    <location>
        <begin position="398"/>
        <end position="556"/>
    </location>
</feature>
<dbReference type="InterPro" id="IPR022770">
    <property type="entry name" value="IucA/IucC-like_C"/>
</dbReference>
<comment type="similarity">
    <text evidence="2">Belongs to the IucA/IucC family.</text>
</comment>
<protein>
    <submittedName>
        <fullName evidence="5">Siderophore synthetase component</fullName>
    </submittedName>
</protein>
<comment type="caution">
    <text evidence="5">The sequence shown here is derived from an EMBL/GenBank/DDBJ whole genome shotgun (WGS) entry which is preliminary data.</text>
</comment>
<keyword evidence="6" id="KW-1185">Reference proteome</keyword>